<dbReference type="GO" id="GO:0019563">
    <property type="term" value="P:glycerol catabolic process"/>
    <property type="evidence" value="ECO:0007669"/>
    <property type="project" value="TreeGrafter"/>
</dbReference>
<keyword evidence="4" id="KW-0808">Transferase</keyword>
<dbReference type="EMBL" id="BMEL01000004">
    <property type="protein sequence ID" value="GGF30369.1"/>
    <property type="molecule type" value="Genomic_DNA"/>
</dbReference>
<dbReference type="InterPro" id="IPR050861">
    <property type="entry name" value="Dihydroxyacetone_Kinase"/>
</dbReference>
<evidence type="ECO:0000256" key="3">
    <source>
        <dbReference type="ARBA" id="ARBA00012095"/>
    </source>
</evidence>
<dbReference type="GO" id="GO:0005829">
    <property type="term" value="C:cytosol"/>
    <property type="evidence" value="ECO:0007669"/>
    <property type="project" value="TreeGrafter"/>
</dbReference>
<comment type="catalytic activity">
    <reaction evidence="1">
        <text>dihydroxyacetone + phosphoenolpyruvate = dihydroxyacetone phosphate + pyruvate</text>
        <dbReference type="Rhea" id="RHEA:18381"/>
        <dbReference type="ChEBI" id="CHEBI:15361"/>
        <dbReference type="ChEBI" id="CHEBI:16016"/>
        <dbReference type="ChEBI" id="CHEBI:57642"/>
        <dbReference type="ChEBI" id="CHEBI:58702"/>
        <dbReference type="EC" id="2.7.1.121"/>
    </reaction>
</comment>
<keyword evidence="5 10" id="KW-0418">Kinase</keyword>
<evidence type="ECO:0000256" key="5">
    <source>
        <dbReference type="ARBA" id="ARBA00022777"/>
    </source>
</evidence>
<keyword evidence="6" id="KW-0319">Glycerol metabolism</keyword>
<dbReference type="Pfam" id="PF02734">
    <property type="entry name" value="Dak2"/>
    <property type="match status" value="1"/>
</dbReference>
<dbReference type="InterPro" id="IPR004007">
    <property type="entry name" value="DhaL_dom"/>
</dbReference>
<name>A0A917B9U7_HALAA</name>
<dbReference type="PANTHER" id="PTHR28629:SF4">
    <property type="entry name" value="TRIOKINASE_FMN CYCLASE"/>
    <property type="match status" value="1"/>
</dbReference>
<dbReference type="SUPFAM" id="SSF101473">
    <property type="entry name" value="DhaL-like"/>
    <property type="match status" value="1"/>
</dbReference>
<evidence type="ECO:0000313" key="11">
    <source>
        <dbReference type="Proteomes" id="UP000660110"/>
    </source>
</evidence>
<organism evidence="10 11">
    <name type="scientific">Halobacillus andaensis</name>
    <dbReference type="NCBI Taxonomy" id="1176239"/>
    <lineage>
        <taxon>Bacteria</taxon>
        <taxon>Bacillati</taxon>
        <taxon>Bacillota</taxon>
        <taxon>Bacilli</taxon>
        <taxon>Bacillales</taxon>
        <taxon>Bacillaceae</taxon>
        <taxon>Halobacillus</taxon>
    </lineage>
</organism>
<dbReference type="Gene3D" id="1.25.40.340">
    <property type="match status" value="1"/>
</dbReference>
<dbReference type="RefSeq" id="WP_188378504.1">
    <property type="nucleotide sequence ID" value="NZ_BMEL01000004.1"/>
</dbReference>
<comment type="pathway">
    <text evidence="2">Polyol metabolism; glycerol degradation.</text>
</comment>
<comment type="subunit">
    <text evidence="7">Homodimer. The dihydroxyacetone kinase complex is composed of a homodimer of DhaM, a homodimer of DhaK and the subunit DhaL.</text>
</comment>
<evidence type="ECO:0000256" key="1">
    <source>
        <dbReference type="ARBA" id="ARBA00001113"/>
    </source>
</evidence>
<reference evidence="10" key="2">
    <citation type="submission" date="2020-09" db="EMBL/GenBank/DDBJ databases">
        <authorList>
            <person name="Sun Q."/>
            <person name="Zhou Y."/>
        </authorList>
    </citation>
    <scope>NUCLEOTIDE SEQUENCE</scope>
    <source>
        <strain evidence="10">CGMCC 1.12153</strain>
    </source>
</reference>
<evidence type="ECO:0000256" key="8">
    <source>
        <dbReference type="ARBA" id="ARBA00055771"/>
    </source>
</evidence>
<evidence type="ECO:0000313" key="10">
    <source>
        <dbReference type="EMBL" id="GGF30369.1"/>
    </source>
</evidence>
<dbReference type="SMART" id="SM01120">
    <property type="entry name" value="Dak2"/>
    <property type="match status" value="1"/>
</dbReference>
<reference evidence="10" key="1">
    <citation type="journal article" date="2014" name="Int. J. Syst. Evol. Microbiol.">
        <title>Complete genome sequence of Corynebacterium casei LMG S-19264T (=DSM 44701T), isolated from a smear-ripened cheese.</title>
        <authorList>
            <consortium name="US DOE Joint Genome Institute (JGI-PGF)"/>
            <person name="Walter F."/>
            <person name="Albersmeier A."/>
            <person name="Kalinowski J."/>
            <person name="Ruckert C."/>
        </authorList>
    </citation>
    <scope>NUCLEOTIDE SEQUENCE</scope>
    <source>
        <strain evidence="10">CGMCC 1.12153</strain>
    </source>
</reference>
<proteinExistence type="predicted"/>
<dbReference type="FunFam" id="1.25.40.340:FF:000002">
    <property type="entry name" value="Dihydroxyacetone kinase, L subunit"/>
    <property type="match status" value="1"/>
</dbReference>
<dbReference type="PROSITE" id="PS51480">
    <property type="entry name" value="DHAL"/>
    <property type="match status" value="1"/>
</dbReference>
<dbReference type="PANTHER" id="PTHR28629">
    <property type="entry name" value="TRIOKINASE/FMN CYCLASE"/>
    <property type="match status" value="1"/>
</dbReference>
<dbReference type="NCBIfam" id="TIGR02365">
    <property type="entry name" value="dha_L_ycgS"/>
    <property type="match status" value="1"/>
</dbReference>
<evidence type="ECO:0000256" key="7">
    <source>
        <dbReference type="ARBA" id="ARBA00046577"/>
    </source>
</evidence>
<dbReference type="GO" id="GO:0004371">
    <property type="term" value="F:glycerone kinase activity"/>
    <property type="evidence" value="ECO:0007669"/>
    <property type="project" value="InterPro"/>
</dbReference>
<feature type="domain" description="DhaL" evidence="9">
    <location>
        <begin position="6"/>
        <end position="198"/>
    </location>
</feature>
<evidence type="ECO:0000256" key="6">
    <source>
        <dbReference type="ARBA" id="ARBA00022798"/>
    </source>
</evidence>
<gene>
    <name evidence="10" type="ORF">GCM10010954_31890</name>
</gene>
<dbReference type="Proteomes" id="UP000660110">
    <property type="component" value="Unassembled WGS sequence"/>
</dbReference>
<dbReference type="AlphaFoldDB" id="A0A917B9U7"/>
<protein>
    <recommendedName>
        <fullName evidence="3">phosphoenolpyruvate--glycerone phosphotransferase</fullName>
        <ecNumber evidence="3">2.7.1.121</ecNumber>
    </recommendedName>
</protein>
<comment type="function">
    <text evidence="8">ADP-binding subunit of the dihydroxyacetone kinase, which is responsible for the phosphoenolpyruvate (PEP)-dependent phosphorylation of dihydroxyacetone. DhaL-ADP is converted to DhaL-ATP via a phosphoryl group transfer from DhaM and transmits it to dihydroxyacetone binds to DhaK.</text>
</comment>
<accession>A0A917B9U7</accession>
<dbReference type="EC" id="2.7.1.121" evidence="3"/>
<dbReference type="InterPro" id="IPR036117">
    <property type="entry name" value="DhaL_dom_sf"/>
</dbReference>
<evidence type="ECO:0000259" key="9">
    <source>
        <dbReference type="PROSITE" id="PS51480"/>
    </source>
</evidence>
<evidence type="ECO:0000256" key="2">
    <source>
        <dbReference type="ARBA" id="ARBA00004745"/>
    </source>
</evidence>
<evidence type="ECO:0000256" key="4">
    <source>
        <dbReference type="ARBA" id="ARBA00022679"/>
    </source>
</evidence>
<comment type="caution">
    <text evidence="10">The sequence shown here is derived from an EMBL/GenBank/DDBJ whole genome shotgun (WGS) entry which is preliminary data.</text>
</comment>
<dbReference type="InterPro" id="IPR012737">
    <property type="entry name" value="DhaK_L_YcgS"/>
</dbReference>
<sequence length="204" mass="22158">MELHVQDVITWMNKTNERLQSNKEYLTSLDQAVGDGDHGINMARGFNEVVQKIDGADYETVSDALKDVAMTLMSKVGGAAGPLYGTAFLKLSTSLKGKDSVDQESFKSGLEEALAGMKQRGKSDEGEKTLVDVWSPVIETFTNSFNPEDLVQTAQTAMEKTKDMKATKGRASYLGDRSIGHLDPGSVSSFYLFESLAETVKGGE</sequence>
<dbReference type="GO" id="GO:0047324">
    <property type="term" value="F:phosphoenolpyruvate-glycerone phosphotransferase activity"/>
    <property type="evidence" value="ECO:0007669"/>
    <property type="project" value="UniProtKB-EC"/>
</dbReference>
<keyword evidence="11" id="KW-1185">Reference proteome</keyword>